<keyword evidence="3" id="KW-1185">Reference proteome</keyword>
<evidence type="ECO:0000313" key="2">
    <source>
        <dbReference type="EMBL" id="KAL1269099.1"/>
    </source>
</evidence>
<name>A0ABR3MWW4_9TELE</name>
<dbReference type="EMBL" id="JAYMGO010000008">
    <property type="protein sequence ID" value="KAL1269099.1"/>
    <property type="molecule type" value="Genomic_DNA"/>
</dbReference>
<feature type="compositionally biased region" description="Basic and acidic residues" evidence="1">
    <location>
        <begin position="93"/>
        <end position="107"/>
    </location>
</feature>
<comment type="caution">
    <text evidence="2">The sequence shown here is derived from an EMBL/GenBank/DDBJ whole genome shotgun (WGS) entry which is preliminary data.</text>
</comment>
<protein>
    <submittedName>
        <fullName evidence="2">Uncharacterized protein</fullName>
    </submittedName>
</protein>
<evidence type="ECO:0000256" key="1">
    <source>
        <dbReference type="SAM" id="MobiDB-lite"/>
    </source>
</evidence>
<reference evidence="2 3" key="1">
    <citation type="submission" date="2023-09" db="EMBL/GenBank/DDBJ databases">
        <authorList>
            <person name="Wang M."/>
        </authorList>
    </citation>
    <scope>NUCLEOTIDE SEQUENCE [LARGE SCALE GENOMIC DNA]</scope>
    <source>
        <strain evidence="2">GT-2023</strain>
        <tissue evidence="2">Liver</tissue>
    </source>
</reference>
<accession>A0ABR3MWW4</accession>
<feature type="compositionally biased region" description="Gly residues" evidence="1">
    <location>
        <begin position="112"/>
        <end position="124"/>
    </location>
</feature>
<feature type="compositionally biased region" description="Gly residues" evidence="1">
    <location>
        <begin position="140"/>
        <end position="155"/>
    </location>
</feature>
<feature type="compositionally biased region" description="Basic and acidic residues" evidence="1">
    <location>
        <begin position="10"/>
        <end position="24"/>
    </location>
</feature>
<feature type="compositionally biased region" description="Basic and acidic residues" evidence="1">
    <location>
        <begin position="67"/>
        <end position="78"/>
    </location>
</feature>
<evidence type="ECO:0000313" key="3">
    <source>
        <dbReference type="Proteomes" id="UP001558613"/>
    </source>
</evidence>
<gene>
    <name evidence="2" type="ORF">QQF64_031388</name>
</gene>
<sequence length="169" mass="16744">MGGARRHKGSRVDSRREEPGRRQEVQGGSAGGRSQGDDRRVQGGSAGGRSQGDNRRVQGGSAGGRSQGEDRRELKQEEPGGTQIPAVTVAHGGADRGRSHGGGRADDSMGLTDGGGAGGGGARGGDGEPMIQGDAEDPEGQGGTGGTCDRGGGGDPESRSVAGAIEDRG</sequence>
<proteinExistence type="predicted"/>
<organism evidence="2 3">
    <name type="scientific">Cirrhinus molitorella</name>
    <name type="common">mud carp</name>
    <dbReference type="NCBI Taxonomy" id="172907"/>
    <lineage>
        <taxon>Eukaryota</taxon>
        <taxon>Metazoa</taxon>
        <taxon>Chordata</taxon>
        <taxon>Craniata</taxon>
        <taxon>Vertebrata</taxon>
        <taxon>Euteleostomi</taxon>
        <taxon>Actinopterygii</taxon>
        <taxon>Neopterygii</taxon>
        <taxon>Teleostei</taxon>
        <taxon>Ostariophysi</taxon>
        <taxon>Cypriniformes</taxon>
        <taxon>Cyprinidae</taxon>
        <taxon>Labeoninae</taxon>
        <taxon>Labeonini</taxon>
        <taxon>Cirrhinus</taxon>
    </lineage>
</organism>
<dbReference type="Proteomes" id="UP001558613">
    <property type="component" value="Unassembled WGS sequence"/>
</dbReference>
<feature type="region of interest" description="Disordered" evidence="1">
    <location>
        <begin position="1"/>
        <end position="169"/>
    </location>
</feature>